<dbReference type="PANTHER" id="PTHR43477:SF1">
    <property type="entry name" value="DIHYDROANTICAPSIN 7-DEHYDROGENASE"/>
    <property type="match status" value="1"/>
</dbReference>
<dbReference type="PANTHER" id="PTHR43477">
    <property type="entry name" value="DIHYDROANTICAPSIN 7-DEHYDROGENASE"/>
    <property type="match status" value="1"/>
</dbReference>
<dbReference type="FunFam" id="3.40.50.720:FF:000084">
    <property type="entry name" value="Short-chain dehydrogenase reductase"/>
    <property type="match status" value="1"/>
</dbReference>
<dbReference type="InterPro" id="IPR036291">
    <property type="entry name" value="NAD(P)-bd_dom_sf"/>
</dbReference>
<evidence type="ECO:0000313" key="3">
    <source>
        <dbReference type="EMBL" id="GCD35659.1"/>
    </source>
</evidence>
<keyword evidence="2" id="KW-0560">Oxidoreductase</keyword>
<dbReference type="Proteomes" id="UP000287830">
    <property type="component" value="Unassembled WGS sequence"/>
</dbReference>
<comment type="similarity">
    <text evidence="1">Belongs to the short-chain dehydrogenases/reductases (SDR) family.</text>
</comment>
<organism evidence="3 4">
    <name type="scientific">Streptomyces chrestomyceticus JCM 4735</name>
    <dbReference type="NCBI Taxonomy" id="1306181"/>
    <lineage>
        <taxon>Bacteria</taxon>
        <taxon>Bacillati</taxon>
        <taxon>Actinomycetota</taxon>
        <taxon>Actinomycetes</taxon>
        <taxon>Kitasatosporales</taxon>
        <taxon>Streptomycetaceae</taxon>
        <taxon>Streptomyces</taxon>
    </lineage>
</organism>
<evidence type="ECO:0000313" key="4">
    <source>
        <dbReference type="Proteomes" id="UP000287830"/>
    </source>
</evidence>
<dbReference type="Gene3D" id="3.40.50.720">
    <property type="entry name" value="NAD(P)-binding Rossmann-like Domain"/>
    <property type="match status" value="1"/>
</dbReference>
<dbReference type="EMBL" id="BHZC01000001">
    <property type="protein sequence ID" value="GCD35659.1"/>
    <property type="molecule type" value="Genomic_DNA"/>
</dbReference>
<dbReference type="Pfam" id="PF13561">
    <property type="entry name" value="adh_short_C2"/>
    <property type="match status" value="1"/>
</dbReference>
<dbReference type="OrthoDB" id="517007at2"/>
<name>A0A7U9KUL2_9ACTN</name>
<dbReference type="AlphaFoldDB" id="A0A7U9KUL2"/>
<protein>
    <submittedName>
        <fullName evidence="3">Gluconate 5-dehydrogenase</fullName>
    </submittedName>
</protein>
<comment type="caution">
    <text evidence="3">The sequence shown here is derived from an EMBL/GenBank/DDBJ whole genome shotgun (WGS) entry which is preliminary data.</text>
</comment>
<dbReference type="GeneID" id="95622321"/>
<reference evidence="3 4" key="1">
    <citation type="submission" date="2018-11" db="EMBL/GenBank/DDBJ databases">
        <title>Whole genome sequence of Streptomyces chrestomyceticus NBRC 13444(T).</title>
        <authorList>
            <person name="Komaki H."/>
            <person name="Tamura T."/>
        </authorList>
    </citation>
    <scope>NUCLEOTIDE SEQUENCE [LARGE SCALE GENOMIC DNA]</scope>
    <source>
        <strain evidence="3 4">NBRC 13444</strain>
    </source>
</reference>
<dbReference type="CDD" id="cd05233">
    <property type="entry name" value="SDR_c"/>
    <property type="match status" value="1"/>
</dbReference>
<accession>A0A7U9KUL2</accession>
<dbReference type="InterPro" id="IPR051122">
    <property type="entry name" value="SDR_DHRS6-like"/>
</dbReference>
<gene>
    <name evidence="3" type="ORF">OEIGOIKO_03405</name>
</gene>
<dbReference type="InterPro" id="IPR002347">
    <property type="entry name" value="SDR_fam"/>
</dbReference>
<evidence type="ECO:0000256" key="1">
    <source>
        <dbReference type="ARBA" id="ARBA00006484"/>
    </source>
</evidence>
<evidence type="ECO:0000256" key="2">
    <source>
        <dbReference type="ARBA" id="ARBA00023002"/>
    </source>
</evidence>
<proteinExistence type="inferred from homology"/>
<dbReference type="GO" id="GO:0016491">
    <property type="term" value="F:oxidoreductase activity"/>
    <property type="evidence" value="ECO:0007669"/>
    <property type="project" value="UniProtKB-KW"/>
</dbReference>
<dbReference type="RefSeq" id="WP_125045538.1">
    <property type="nucleotide sequence ID" value="NZ_BHZC01000001.1"/>
</dbReference>
<sequence length="292" mass="29658">MTSSSPSPALAGARILLTGASCGIGQATAQALAEAGADLALNGRHAEGLQDVAAQVVAEGRGAHLLPGDLRDPGAPARLVEAAATSLGGLDALIHIAGAYTADAAGQFRMAPLLRSRDEDWSAALAVNFTAALQLCRSAHPHLVRSPQPSVLLMSSAVGLMGAPAGEAYAMTKAAQVSLVRSLAVAWGPQHIRVNAVCPGIVDTGAFETLEGDEELSHWLLSRTPLGRWASVHDVAQAVLFLTCPAAGFITGQALAVDGGMSVPGSGFTAPDIPAFRERGQADESSTPAAAH</sequence>
<dbReference type="PRINTS" id="PR00081">
    <property type="entry name" value="GDHRDH"/>
</dbReference>
<dbReference type="SUPFAM" id="SSF51735">
    <property type="entry name" value="NAD(P)-binding Rossmann-fold domains"/>
    <property type="match status" value="1"/>
</dbReference>